<sequence length="151" mass="17315">MHNKASIILGTNKKSVKTKNSEYVFHISSSDTGGEISLYEAIFNKIGKNKNLHYHKVLTETFTVLEGEFYFNLDKEKLILKKNDSIVIPPLIIHGFRAKVPNSKLLIGFTDSPNRDDFFIGLSQIVNGELILNKAEINQFYNKYDQYQINE</sequence>
<proteinExistence type="predicted"/>
<organism evidence="2 3">
    <name type="scientific">Ulvibacter litoralis</name>
    <dbReference type="NCBI Taxonomy" id="227084"/>
    <lineage>
        <taxon>Bacteria</taxon>
        <taxon>Pseudomonadati</taxon>
        <taxon>Bacteroidota</taxon>
        <taxon>Flavobacteriia</taxon>
        <taxon>Flavobacteriales</taxon>
        <taxon>Flavobacteriaceae</taxon>
        <taxon>Ulvibacter</taxon>
    </lineage>
</organism>
<dbReference type="PANTHER" id="PTHR36440">
    <property type="entry name" value="PUTATIVE (AFU_ORTHOLOGUE AFUA_8G07350)-RELATED"/>
    <property type="match status" value="1"/>
</dbReference>
<dbReference type="InterPro" id="IPR011051">
    <property type="entry name" value="RmlC_Cupin_sf"/>
</dbReference>
<dbReference type="PANTHER" id="PTHR36440:SF1">
    <property type="entry name" value="PUTATIVE (AFU_ORTHOLOGUE AFUA_8G07350)-RELATED"/>
    <property type="match status" value="1"/>
</dbReference>
<feature type="domain" description="Cupin type-2" evidence="1">
    <location>
        <begin position="51"/>
        <end position="98"/>
    </location>
</feature>
<keyword evidence="3" id="KW-1185">Reference proteome</keyword>
<gene>
    <name evidence="2" type="ORF">SAMN05421855_10611</name>
</gene>
<dbReference type="RefSeq" id="WP_093145099.1">
    <property type="nucleotide sequence ID" value="NZ_BMWO01000006.1"/>
</dbReference>
<dbReference type="InterPro" id="IPR013096">
    <property type="entry name" value="Cupin_2"/>
</dbReference>
<evidence type="ECO:0000313" key="2">
    <source>
        <dbReference type="EMBL" id="SDF12138.1"/>
    </source>
</evidence>
<dbReference type="Gene3D" id="2.60.120.10">
    <property type="entry name" value="Jelly Rolls"/>
    <property type="match status" value="1"/>
</dbReference>
<protein>
    <submittedName>
        <fullName evidence="2">Cupin domain-containing protein</fullName>
    </submittedName>
</protein>
<dbReference type="InterPro" id="IPR053146">
    <property type="entry name" value="QDO-like"/>
</dbReference>
<dbReference type="Pfam" id="PF07883">
    <property type="entry name" value="Cupin_2"/>
    <property type="match status" value="1"/>
</dbReference>
<dbReference type="AlphaFoldDB" id="A0A1G7IHS6"/>
<dbReference type="EMBL" id="FNBA01000006">
    <property type="protein sequence ID" value="SDF12138.1"/>
    <property type="molecule type" value="Genomic_DNA"/>
</dbReference>
<dbReference type="OrthoDB" id="9811153at2"/>
<accession>A0A1G7IHS6</accession>
<evidence type="ECO:0000259" key="1">
    <source>
        <dbReference type="Pfam" id="PF07883"/>
    </source>
</evidence>
<dbReference type="SUPFAM" id="SSF51182">
    <property type="entry name" value="RmlC-like cupins"/>
    <property type="match status" value="1"/>
</dbReference>
<name>A0A1G7IHS6_9FLAO</name>
<reference evidence="2 3" key="1">
    <citation type="submission" date="2016-10" db="EMBL/GenBank/DDBJ databases">
        <authorList>
            <person name="de Groot N.N."/>
        </authorList>
    </citation>
    <scope>NUCLEOTIDE SEQUENCE [LARGE SCALE GENOMIC DNA]</scope>
    <source>
        <strain evidence="2 3">DSM 16195</strain>
    </source>
</reference>
<dbReference type="STRING" id="227084.SAMN05421855_10611"/>
<dbReference type="InterPro" id="IPR014710">
    <property type="entry name" value="RmlC-like_jellyroll"/>
</dbReference>
<evidence type="ECO:0000313" key="3">
    <source>
        <dbReference type="Proteomes" id="UP000199321"/>
    </source>
</evidence>
<dbReference type="Proteomes" id="UP000199321">
    <property type="component" value="Unassembled WGS sequence"/>
</dbReference>